<dbReference type="EMBL" id="JACIGI010000004">
    <property type="protein sequence ID" value="MBB4285080.1"/>
    <property type="molecule type" value="Genomic_DNA"/>
</dbReference>
<feature type="region of interest" description="Disordered" evidence="3">
    <location>
        <begin position="253"/>
        <end position="281"/>
    </location>
</feature>
<evidence type="ECO:0000256" key="1">
    <source>
        <dbReference type="ARBA" id="ARBA00007227"/>
    </source>
</evidence>
<evidence type="ECO:0000256" key="2">
    <source>
        <dbReference type="ARBA" id="ARBA00023125"/>
    </source>
</evidence>
<dbReference type="Proteomes" id="UP000555728">
    <property type="component" value="Unassembled WGS sequence"/>
</dbReference>
<proteinExistence type="inferred from homology"/>
<dbReference type="AlphaFoldDB" id="A0A7W6RXJ7"/>
<dbReference type="PANTHER" id="PTHR46797">
    <property type="entry name" value="HTH-TYPE TRANSCRIPTIONAL REGULATOR"/>
    <property type="match status" value="1"/>
</dbReference>
<feature type="domain" description="HTH cro/C1-type" evidence="4">
    <location>
        <begin position="9"/>
        <end position="63"/>
    </location>
</feature>
<dbReference type="InterPro" id="IPR010359">
    <property type="entry name" value="IrrE_HExxH"/>
</dbReference>
<dbReference type="Pfam" id="PF01381">
    <property type="entry name" value="HTH_3"/>
    <property type="match status" value="1"/>
</dbReference>
<dbReference type="SUPFAM" id="SSF47413">
    <property type="entry name" value="lambda repressor-like DNA-binding domains"/>
    <property type="match status" value="1"/>
</dbReference>
<sequence>METGFGLKIREKRKALGLTQAELAKQVGISTSYFNLIERGKRSIGGALLIRIARALDLDPATLDDAADRRLMNEVTELAGEPLLAALGLQAATVPALVGRHPGWAQALALLHRECRDRGEVIAALSDRLRQDPFLSDIVHRMLTTIAGIRSTAEILESVDDLDAGHSRRFRSTLVSESTRLSDAAQALADFLDRAEAPKQAITPAEEVDDFILASNAHFPTLEEGADRLRRRIGADQAGGAVKLTTVLESGDVAAAPRQRRGRGAPQPAPEDVTDPALEEGAPAPSRRFALACRVVARELAEPIRALIDAAPSLASPAARTRAEGVLASYAAAALLFPYEPFREDAERLRYDIGLMRRKYLASVEQICQRYVSLRRPGAEGVPFGMLRADPAGNLSKPFPLPRLPMPRHGSACSLWAVYRAFQTPGAIVRQLAETPSGDRVLFVAQTVGKGVDSFAVPPRHLSIALVCDVQFADRVVYGDGLDLSPRARADAVGVSCRVCPRERCPHRVADPIVPA</sequence>
<dbReference type="GO" id="GO:0003700">
    <property type="term" value="F:DNA-binding transcription factor activity"/>
    <property type="evidence" value="ECO:0007669"/>
    <property type="project" value="TreeGrafter"/>
</dbReference>
<dbReference type="InterPro" id="IPR010982">
    <property type="entry name" value="Lambda_DNA-bd_dom_sf"/>
</dbReference>
<dbReference type="GO" id="GO:0005829">
    <property type="term" value="C:cytosol"/>
    <property type="evidence" value="ECO:0007669"/>
    <property type="project" value="TreeGrafter"/>
</dbReference>
<dbReference type="RefSeq" id="WP_184431924.1">
    <property type="nucleotide sequence ID" value="NZ_JACIGI010000004.1"/>
</dbReference>
<dbReference type="PROSITE" id="PS50943">
    <property type="entry name" value="HTH_CROC1"/>
    <property type="match status" value="1"/>
</dbReference>
<reference evidence="5 6" key="1">
    <citation type="submission" date="2020-08" db="EMBL/GenBank/DDBJ databases">
        <title>Genome sequencing of Purple Non-Sulfur Bacteria from various extreme environments.</title>
        <authorList>
            <person name="Mayer M."/>
        </authorList>
    </citation>
    <scope>NUCLEOTIDE SEQUENCE [LARGE SCALE GENOMIC DNA]</scope>
    <source>
        <strain evidence="5 6">JA135</strain>
    </source>
</reference>
<organism evidence="5 6">
    <name type="scientific">Roseospira goensis</name>
    <dbReference type="NCBI Taxonomy" id="391922"/>
    <lineage>
        <taxon>Bacteria</taxon>
        <taxon>Pseudomonadati</taxon>
        <taxon>Pseudomonadota</taxon>
        <taxon>Alphaproteobacteria</taxon>
        <taxon>Rhodospirillales</taxon>
        <taxon>Rhodospirillaceae</taxon>
        <taxon>Roseospira</taxon>
    </lineage>
</organism>
<dbReference type="SMART" id="SM00530">
    <property type="entry name" value="HTH_XRE"/>
    <property type="match status" value="1"/>
</dbReference>
<keyword evidence="6" id="KW-1185">Reference proteome</keyword>
<evidence type="ECO:0000256" key="3">
    <source>
        <dbReference type="SAM" id="MobiDB-lite"/>
    </source>
</evidence>
<accession>A0A7W6RXJ7</accession>
<dbReference type="InterPro" id="IPR018653">
    <property type="entry name" value="ScfR_C"/>
</dbReference>
<dbReference type="Pfam" id="PF06114">
    <property type="entry name" value="Peptidase_M78"/>
    <property type="match status" value="1"/>
</dbReference>
<evidence type="ECO:0000313" key="5">
    <source>
        <dbReference type="EMBL" id="MBB4285080.1"/>
    </source>
</evidence>
<evidence type="ECO:0000313" key="6">
    <source>
        <dbReference type="Proteomes" id="UP000555728"/>
    </source>
</evidence>
<dbReference type="GO" id="GO:0003677">
    <property type="term" value="F:DNA binding"/>
    <property type="evidence" value="ECO:0007669"/>
    <property type="project" value="UniProtKB-KW"/>
</dbReference>
<dbReference type="InterPro" id="IPR001387">
    <property type="entry name" value="Cro/C1-type_HTH"/>
</dbReference>
<dbReference type="PANTHER" id="PTHR46797:SF1">
    <property type="entry name" value="METHYLPHOSPHONATE SYNTHASE"/>
    <property type="match status" value="1"/>
</dbReference>
<dbReference type="Pfam" id="PF09856">
    <property type="entry name" value="ScfRs"/>
    <property type="match status" value="1"/>
</dbReference>
<dbReference type="CDD" id="cd00093">
    <property type="entry name" value="HTH_XRE"/>
    <property type="match status" value="1"/>
</dbReference>
<evidence type="ECO:0000259" key="4">
    <source>
        <dbReference type="PROSITE" id="PS50943"/>
    </source>
</evidence>
<comment type="caution">
    <text evidence="5">The sequence shown here is derived from an EMBL/GenBank/DDBJ whole genome shotgun (WGS) entry which is preliminary data.</text>
</comment>
<comment type="similarity">
    <text evidence="1">Belongs to the short-chain fatty acyl-CoA assimilation regulator (ScfR) family.</text>
</comment>
<dbReference type="InterPro" id="IPR050807">
    <property type="entry name" value="TransReg_Diox_bact_type"/>
</dbReference>
<protein>
    <recommendedName>
        <fullName evidence="4">HTH cro/C1-type domain-containing protein</fullName>
    </recommendedName>
</protein>
<keyword evidence="2" id="KW-0238">DNA-binding</keyword>
<name>A0A7W6RXJ7_9PROT</name>
<gene>
    <name evidence="5" type="ORF">GGD88_000794</name>
</gene>
<dbReference type="Gene3D" id="1.10.260.40">
    <property type="entry name" value="lambda repressor-like DNA-binding domains"/>
    <property type="match status" value="1"/>
</dbReference>